<name>A0A1H9PK43_9BACI</name>
<gene>
    <name evidence="1" type="ORF">SAMN04487944_10541</name>
</gene>
<dbReference type="RefSeq" id="WP_089740116.1">
    <property type="nucleotide sequence ID" value="NZ_FOGL01000005.1"/>
</dbReference>
<dbReference type="STRING" id="531814.SAMN04487944_10541"/>
<dbReference type="AlphaFoldDB" id="A0A1H9PK43"/>
<accession>A0A1H9PK43</accession>
<dbReference type="Proteomes" id="UP000199687">
    <property type="component" value="Unassembled WGS sequence"/>
</dbReference>
<keyword evidence="2" id="KW-1185">Reference proteome</keyword>
<dbReference type="OrthoDB" id="9813638at2"/>
<evidence type="ECO:0000313" key="2">
    <source>
        <dbReference type="Proteomes" id="UP000199687"/>
    </source>
</evidence>
<sequence>MRRKKILWVIDPYDPVISLQQLYSMCHYHYKEGNSIYIQLLEYHPAVYRRLRLFGKMLPPFSWNNNKVSQNKLNNSYQFVSFSIPKNIRFATYNYPSLVKLYWQHMRKMIHKDERFYDEAVVFSQGLPQFYVKDHIDAKKILTHQHVFQPECEGLFIEKNHLNLTSSSAVLFNFYRNKLPVIFIKSMFAVSNIMATSEMGPNLMNSFPGTKILVPNSWDNSLEIENFVNLCLLMREKKMTDVRLYLLGKSGFSSEIAGLVHKYQLFTVINMVENVNNVYGYIKDTDIYLEWGGHCSFLKEAICFHKPVYSYKFRDHCNTYLDHKIWNKDITRLIELIRNPEMK</sequence>
<dbReference type="EMBL" id="FOGL01000005">
    <property type="protein sequence ID" value="SER48591.1"/>
    <property type="molecule type" value="Genomic_DNA"/>
</dbReference>
<protein>
    <submittedName>
        <fullName evidence="1">Uncharacterized protein</fullName>
    </submittedName>
</protein>
<organism evidence="1 2">
    <name type="scientific">Gracilibacillus ureilyticus</name>
    <dbReference type="NCBI Taxonomy" id="531814"/>
    <lineage>
        <taxon>Bacteria</taxon>
        <taxon>Bacillati</taxon>
        <taxon>Bacillota</taxon>
        <taxon>Bacilli</taxon>
        <taxon>Bacillales</taxon>
        <taxon>Bacillaceae</taxon>
        <taxon>Gracilibacillus</taxon>
    </lineage>
</organism>
<reference evidence="1 2" key="1">
    <citation type="submission" date="2016-10" db="EMBL/GenBank/DDBJ databases">
        <authorList>
            <person name="de Groot N.N."/>
        </authorList>
    </citation>
    <scope>NUCLEOTIDE SEQUENCE [LARGE SCALE GENOMIC DNA]</scope>
    <source>
        <strain evidence="1 2">CGMCC 1.7727</strain>
    </source>
</reference>
<proteinExistence type="predicted"/>
<evidence type="ECO:0000313" key="1">
    <source>
        <dbReference type="EMBL" id="SER48591.1"/>
    </source>
</evidence>